<proteinExistence type="predicted"/>
<evidence type="ECO:0000313" key="2">
    <source>
        <dbReference type="EMBL" id="KPK71318.1"/>
    </source>
</evidence>
<keyword evidence="1" id="KW-1133">Transmembrane helix</keyword>
<evidence type="ECO:0000313" key="3">
    <source>
        <dbReference type="Proteomes" id="UP000051717"/>
    </source>
</evidence>
<feature type="transmembrane region" description="Helical" evidence="1">
    <location>
        <begin position="20"/>
        <end position="38"/>
    </location>
</feature>
<dbReference type="Proteomes" id="UP000051717">
    <property type="component" value="Unassembled WGS sequence"/>
</dbReference>
<dbReference type="AlphaFoldDB" id="A0A0S8GE36"/>
<evidence type="ECO:0000256" key="1">
    <source>
        <dbReference type="SAM" id="Phobius"/>
    </source>
</evidence>
<keyword evidence="1" id="KW-0472">Membrane</keyword>
<dbReference type="EMBL" id="LJUI01000004">
    <property type="protein sequence ID" value="KPK71318.1"/>
    <property type="molecule type" value="Genomic_DNA"/>
</dbReference>
<feature type="transmembrane region" description="Helical" evidence="1">
    <location>
        <begin position="58"/>
        <end position="78"/>
    </location>
</feature>
<keyword evidence="1" id="KW-0812">Transmembrane</keyword>
<protein>
    <submittedName>
        <fullName evidence="2">Uncharacterized protein</fullName>
    </submittedName>
</protein>
<comment type="caution">
    <text evidence="2">The sequence shown here is derived from an EMBL/GenBank/DDBJ whole genome shotgun (WGS) entry which is preliminary data.</text>
</comment>
<reference evidence="2 3" key="1">
    <citation type="journal article" date="2015" name="Microbiome">
        <title>Genomic resolution of linkages in carbon, nitrogen, and sulfur cycling among widespread estuary sediment bacteria.</title>
        <authorList>
            <person name="Baker B.J."/>
            <person name="Lazar C.S."/>
            <person name="Teske A.P."/>
            <person name="Dick G.J."/>
        </authorList>
    </citation>
    <scope>NUCLEOTIDE SEQUENCE [LARGE SCALE GENOMIC DNA]</scope>
    <source>
        <strain evidence="2">SM23_40</strain>
    </source>
</reference>
<gene>
    <name evidence="2" type="ORF">AMJ82_00890</name>
</gene>
<name>A0A0S8GE36_UNCT6</name>
<feature type="transmembrane region" description="Helical" evidence="1">
    <location>
        <begin position="90"/>
        <end position="114"/>
    </location>
</feature>
<organism evidence="2 3">
    <name type="scientific">candidate division TA06 bacterium SM23_40</name>
    <dbReference type="NCBI Taxonomy" id="1703774"/>
    <lineage>
        <taxon>Bacteria</taxon>
        <taxon>Bacteria division TA06</taxon>
    </lineage>
</organism>
<sequence length="120" mass="13046">MARIEISAPLARRIRRLARVSALLWNASAFLFALGVGLRDPALPIFLLLIIPIGGSGLAWRWEGIGGAVIMIGAFLLAAGGFSPAGRMKIIALFMIGVPYLIIGKLFLICWWLTRMLPES</sequence>
<accession>A0A0S8GE36</accession>